<name>A0ABU4JY75_9CLOT</name>
<gene>
    <name evidence="2" type="ORF">P8V03_18510</name>
</gene>
<evidence type="ECO:0000313" key="3">
    <source>
        <dbReference type="Proteomes" id="UP001281656"/>
    </source>
</evidence>
<dbReference type="SUPFAM" id="SSF101790">
    <property type="entry name" value="Aminomethyltransferase beta-barrel domain"/>
    <property type="match status" value="1"/>
</dbReference>
<organism evidence="2 3">
    <name type="scientific">Clostridium tanneri</name>
    <dbReference type="NCBI Taxonomy" id="3037988"/>
    <lineage>
        <taxon>Bacteria</taxon>
        <taxon>Bacillati</taxon>
        <taxon>Bacillota</taxon>
        <taxon>Clostridia</taxon>
        <taxon>Eubacteriales</taxon>
        <taxon>Clostridiaceae</taxon>
        <taxon>Clostridium</taxon>
    </lineage>
</organism>
<dbReference type="InterPro" id="IPR006222">
    <property type="entry name" value="GCVT_N"/>
</dbReference>
<accession>A0ABU4JY75</accession>
<dbReference type="RefSeq" id="WP_318799300.1">
    <property type="nucleotide sequence ID" value="NZ_JARUJP010000044.1"/>
</dbReference>
<protein>
    <submittedName>
        <fullName evidence="2">Aminomethyl transferase family protein</fullName>
    </submittedName>
</protein>
<dbReference type="InterPro" id="IPR027266">
    <property type="entry name" value="TrmE/GcvT-like"/>
</dbReference>
<dbReference type="InterPro" id="IPR029043">
    <property type="entry name" value="GcvT/YgfZ_C"/>
</dbReference>
<feature type="domain" description="GCVT N-terminal" evidence="1">
    <location>
        <begin position="50"/>
        <end position="229"/>
    </location>
</feature>
<dbReference type="SUPFAM" id="SSF103025">
    <property type="entry name" value="Folate-binding domain"/>
    <property type="match status" value="1"/>
</dbReference>
<proteinExistence type="predicted"/>
<reference evidence="2 3" key="1">
    <citation type="submission" date="2023-04" db="EMBL/GenBank/DDBJ databases">
        <title>Clostridium tannerae sp. nov., isolated from the fecal material of an alpaca.</title>
        <authorList>
            <person name="Miller S."/>
            <person name="Hendry M."/>
            <person name="King J."/>
            <person name="Sankaranarayanan K."/>
            <person name="Lawson P.A."/>
        </authorList>
    </citation>
    <scope>NUCLEOTIDE SEQUENCE [LARGE SCALE GENOMIC DNA]</scope>
    <source>
        <strain evidence="2 3">A1-XYC3</strain>
    </source>
</reference>
<comment type="caution">
    <text evidence="2">The sequence shown here is derived from an EMBL/GenBank/DDBJ whole genome shotgun (WGS) entry which is preliminary data.</text>
</comment>
<dbReference type="GO" id="GO:0016740">
    <property type="term" value="F:transferase activity"/>
    <property type="evidence" value="ECO:0007669"/>
    <property type="project" value="UniProtKB-KW"/>
</dbReference>
<sequence length="442" mass="50311">MFETINEGAFTLFNAGGNFVPFEYTGYKDEILASKDTAYLGTSLNDSPIYDVKGPDAVKFLNSICTNDYSKLQDGGIRHAVICNEKGQIMADGVVMRIAEDTYRTYWMMPVIDYLITKTDMDVEGVNMTGKEFFFQIAGPKSLEILENASKSDLHDIKFARHRIAKFAGTDVRVLRLGMAGTLAYELHGDMEKCDEVYKCIWDVAKTYGARKLGRMAYCMNHTESGLPNINMHYPLPWYEDPGLAEYLADKPMSGFFNLNRRLIGSVGDDLDIRFMTPYDVGWEFLVKFNHDFIGKKSLEEISKNPKRTMATLEWNADDLGEIFASQFRGQDIEPYESMDGRPMDMYYNCGFSFIYHADKVMDGDKMVGISTGRLHSVYYKKMISLGFIEKEYAIEGKELTVIWGTPGTPQKTIRVKVARTPYMNLENNKEIDVEAIPRYQG</sequence>
<keyword evidence="2" id="KW-0808">Transferase</keyword>
<dbReference type="Pfam" id="PF01571">
    <property type="entry name" value="GCV_T"/>
    <property type="match status" value="1"/>
</dbReference>
<dbReference type="EMBL" id="JARUJP010000044">
    <property type="protein sequence ID" value="MDW8803124.1"/>
    <property type="molecule type" value="Genomic_DNA"/>
</dbReference>
<dbReference type="Gene3D" id="3.30.1360.120">
    <property type="entry name" value="Probable tRNA modification gtpase trme, domain 1"/>
    <property type="match status" value="1"/>
</dbReference>
<dbReference type="InterPro" id="IPR028896">
    <property type="entry name" value="GcvT/YgfZ/DmdA"/>
</dbReference>
<evidence type="ECO:0000313" key="2">
    <source>
        <dbReference type="EMBL" id="MDW8803124.1"/>
    </source>
</evidence>
<dbReference type="PANTHER" id="PTHR43757:SF2">
    <property type="entry name" value="AMINOMETHYLTRANSFERASE, MITOCHONDRIAL"/>
    <property type="match status" value="1"/>
</dbReference>
<dbReference type="Proteomes" id="UP001281656">
    <property type="component" value="Unassembled WGS sequence"/>
</dbReference>
<evidence type="ECO:0000259" key="1">
    <source>
        <dbReference type="Pfam" id="PF01571"/>
    </source>
</evidence>
<keyword evidence="3" id="KW-1185">Reference proteome</keyword>
<dbReference type="PANTHER" id="PTHR43757">
    <property type="entry name" value="AMINOMETHYLTRANSFERASE"/>
    <property type="match status" value="1"/>
</dbReference>
<dbReference type="PIRSF" id="PIRSF006487">
    <property type="entry name" value="GcvT"/>
    <property type="match status" value="1"/>
</dbReference>